<dbReference type="InterPro" id="IPR021998">
    <property type="entry name" value="Alfin_N"/>
</dbReference>
<proteinExistence type="inferred from homology"/>
<dbReference type="GO" id="GO:0000976">
    <property type="term" value="F:transcription cis-regulatory region binding"/>
    <property type="evidence" value="ECO:0007669"/>
    <property type="project" value="TreeGrafter"/>
</dbReference>
<accession>A0A6A3D1I3</accession>
<feature type="domain" description="Alfin N-terminal" evidence="3">
    <location>
        <begin position="15"/>
        <end position="141"/>
    </location>
</feature>
<evidence type="ECO:0000256" key="2">
    <source>
        <dbReference type="SAM" id="MobiDB-lite"/>
    </source>
</evidence>
<dbReference type="InterPro" id="IPR045104">
    <property type="entry name" value="Alfin"/>
</dbReference>
<comment type="domain">
    <text evidence="1">The PHD-type zinc finger mediates the binding to H3K4me3.</text>
</comment>
<comment type="similarity">
    <text evidence="1">Belongs to the Alfin family.</text>
</comment>
<organism evidence="4 5">
    <name type="scientific">Hibiscus syriacus</name>
    <name type="common">Rose of Sharon</name>
    <dbReference type="NCBI Taxonomy" id="106335"/>
    <lineage>
        <taxon>Eukaryota</taxon>
        <taxon>Viridiplantae</taxon>
        <taxon>Streptophyta</taxon>
        <taxon>Embryophyta</taxon>
        <taxon>Tracheophyta</taxon>
        <taxon>Spermatophyta</taxon>
        <taxon>Magnoliopsida</taxon>
        <taxon>eudicotyledons</taxon>
        <taxon>Gunneridae</taxon>
        <taxon>Pentapetalae</taxon>
        <taxon>rosids</taxon>
        <taxon>malvids</taxon>
        <taxon>Malvales</taxon>
        <taxon>Malvaceae</taxon>
        <taxon>Malvoideae</taxon>
        <taxon>Hibiscus</taxon>
    </lineage>
</organism>
<comment type="subcellular location">
    <subcellularLocation>
        <location evidence="1">Nucleus</location>
    </subcellularLocation>
</comment>
<evidence type="ECO:0000256" key="1">
    <source>
        <dbReference type="RuleBase" id="RU369089"/>
    </source>
</evidence>
<evidence type="ECO:0000313" key="4">
    <source>
        <dbReference type="EMBL" id="KAE8735316.1"/>
    </source>
</evidence>
<comment type="caution">
    <text evidence="4">The sequence shown here is derived from an EMBL/GenBank/DDBJ whole genome shotgun (WGS) entry which is preliminary data.</text>
</comment>
<sequence>MEGSNAQEQGNTTEVDAVFRDFQGRHEALVKALTTDSEEFYKQCDPVKGVDLCLFGLEDGRWEAKLAAPKPPVVPNPTWGFNIRRDLLDKYPCMRKVAAACDSWLLAVAFFLASERSFNGAQRDHLFTMMNNLPTLHEIVVKSSDSDNPSSKRSESTDQAGGSGSSQSSSGTTEQAKGKGKVSAEEV</sequence>
<evidence type="ECO:0000313" key="5">
    <source>
        <dbReference type="Proteomes" id="UP000436088"/>
    </source>
</evidence>
<dbReference type="PANTHER" id="PTHR12321">
    <property type="entry name" value="CPG BINDING PROTEIN"/>
    <property type="match status" value="1"/>
</dbReference>
<keyword evidence="1" id="KW-0156">Chromatin regulator</keyword>
<dbReference type="Proteomes" id="UP000436088">
    <property type="component" value="Unassembled WGS sequence"/>
</dbReference>
<dbReference type="GO" id="GO:0006355">
    <property type="term" value="P:regulation of DNA-templated transcription"/>
    <property type="evidence" value="ECO:0007669"/>
    <property type="project" value="UniProtKB-UniRule"/>
</dbReference>
<dbReference type="Pfam" id="PF12165">
    <property type="entry name" value="Alfin"/>
    <property type="match status" value="1"/>
</dbReference>
<keyword evidence="1" id="KW-0862">Zinc</keyword>
<keyword evidence="1" id="KW-0804">Transcription</keyword>
<evidence type="ECO:0000259" key="3">
    <source>
        <dbReference type="Pfam" id="PF12165"/>
    </source>
</evidence>
<name>A0A6A3D1I3_HIBSY</name>
<dbReference type="GO" id="GO:0006325">
    <property type="term" value="P:chromatin organization"/>
    <property type="evidence" value="ECO:0007669"/>
    <property type="project" value="UniProtKB-UniRule"/>
</dbReference>
<dbReference type="GO" id="GO:0042393">
    <property type="term" value="F:histone binding"/>
    <property type="evidence" value="ECO:0007669"/>
    <property type="project" value="UniProtKB-UniRule"/>
</dbReference>
<keyword evidence="1" id="KW-0539">Nucleus</keyword>
<keyword evidence="1" id="KW-0805">Transcription regulation</keyword>
<comment type="subunit">
    <text evidence="1">Interacts with H3K4me3 and to a lesser extent with H3K4me2.</text>
</comment>
<dbReference type="GO" id="GO:0003712">
    <property type="term" value="F:transcription coregulator activity"/>
    <property type="evidence" value="ECO:0007669"/>
    <property type="project" value="TreeGrafter"/>
</dbReference>
<keyword evidence="5" id="KW-1185">Reference proteome</keyword>
<keyword evidence="1" id="KW-0863">Zinc-finger</keyword>
<protein>
    <recommendedName>
        <fullName evidence="1">PHD finger protein ALFIN-LIKE</fullName>
    </recommendedName>
</protein>
<gene>
    <name evidence="4" type="ORF">F3Y22_tig00000340pilonHSYRG00203</name>
</gene>
<dbReference type="PANTHER" id="PTHR12321:SF98">
    <property type="entry name" value="PHD FINGER PROTEIN ALFIN-LIKE 5"/>
    <property type="match status" value="1"/>
</dbReference>
<reference evidence="4" key="1">
    <citation type="submission" date="2019-09" db="EMBL/GenBank/DDBJ databases">
        <title>Draft genome information of white flower Hibiscus syriacus.</title>
        <authorList>
            <person name="Kim Y.-M."/>
        </authorList>
    </citation>
    <scope>NUCLEOTIDE SEQUENCE [LARGE SCALE GENOMIC DNA]</scope>
    <source>
        <strain evidence="4">YM2019G1</strain>
    </source>
</reference>
<dbReference type="GO" id="GO:0008270">
    <property type="term" value="F:zinc ion binding"/>
    <property type="evidence" value="ECO:0007669"/>
    <property type="project" value="UniProtKB-KW"/>
</dbReference>
<comment type="function">
    <text evidence="1">Histone-binding component that specifically recognizes H3 tails trimethylated on 'Lys-4' (H3K4me3), which mark transcription start sites of virtually all active genes.</text>
</comment>
<dbReference type="GO" id="GO:0005634">
    <property type="term" value="C:nucleus"/>
    <property type="evidence" value="ECO:0007669"/>
    <property type="project" value="UniProtKB-SubCell"/>
</dbReference>
<dbReference type="EMBL" id="VEPZ02000032">
    <property type="protein sequence ID" value="KAE8735316.1"/>
    <property type="molecule type" value="Genomic_DNA"/>
</dbReference>
<keyword evidence="1" id="KW-0479">Metal-binding</keyword>
<dbReference type="AlphaFoldDB" id="A0A6A3D1I3"/>
<feature type="region of interest" description="Disordered" evidence="2">
    <location>
        <begin position="143"/>
        <end position="187"/>
    </location>
</feature>